<proteinExistence type="predicted"/>
<dbReference type="AlphaFoldDB" id="A0AAD8AJ01"/>
<evidence type="ECO:0000313" key="2">
    <source>
        <dbReference type="Proteomes" id="UP001233999"/>
    </source>
</evidence>
<comment type="caution">
    <text evidence="1">The sequence shown here is derived from an EMBL/GenBank/DDBJ whole genome shotgun (WGS) entry which is preliminary data.</text>
</comment>
<dbReference type="EMBL" id="JASPKZ010000452">
    <property type="protein sequence ID" value="KAJ9600069.1"/>
    <property type="molecule type" value="Genomic_DNA"/>
</dbReference>
<reference evidence="1" key="2">
    <citation type="submission" date="2023-05" db="EMBL/GenBank/DDBJ databases">
        <authorList>
            <person name="Fouks B."/>
        </authorList>
    </citation>
    <scope>NUCLEOTIDE SEQUENCE</scope>
    <source>
        <strain evidence="1">Stay&amp;Tobe</strain>
        <tissue evidence="1">Testes</tissue>
    </source>
</reference>
<protein>
    <submittedName>
        <fullName evidence="1">Uncharacterized protein</fullName>
    </submittedName>
</protein>
<keyword evidence="2" id="KW-1185">Reference proteome</keyword>
<gene>
    <name evidence="1" type="ORF">L9F63_009638</name>
</gene>
<sequence length="67" mass="7759">AEELRSSVCCYTHRSQTEQYFLRCLKNGQTVNSKQSAVFRSTQNKFQKSSLISSYGIDSICLYYFLT</sequence>
<accession>A0AAD8AJ01</accession>
<feature type="non-terminal residue" evidence="1">
    <location>
        <position position="1"/>
    </location>
</feature>
<feature type="non-terminal residue" evidence="1">
    <location>
        <position position="67"/>
    </location>
</feature>
<reference evidence="1" key="1">
    <citation type="journal article" date="2023" name="IScience">
        <title>Live-bearing cockroach genome reveals convergent evolutionary mechanisms linked to viviparity in insects and beyond.</title>
        <authorList>
            <person name="Fouks B."/>
            <person name="Harrison M.C."/>
            <person name="Mikhailova A.A."/>
            <person name="Marchal E."/>
            <person name="English S."/>
            <person name="Carruthers M."/>
            <person name="Jennings E.C."/>
            <person name="Chiamaka E.L."/>
            <person name="Frigard R.A."/>
            <person name="Pippel M."/>
            <person name="Attardo G.M."/>
            <person name="Benoit J.B."/>
            <person name="Bornberg-Bauer E."/>
            <person name="Tobe S.S."/>
        </authorList>
    </citation>
    <scope>NUCLEOTIDE SEQUENCE</scope>
    <source>
        <strain evidence="1">Stay&amp;Tobe</strain>
    </source>
</reference>
<organism evidence="1 2">
    <name type="scientific">Diploptera punctata</name>
    <name type="common">Pacific beetle cockroach</name>
    <dbReference type="NCBI Taxonomy" id="6984"/>
    <lineage>
        <taxon>Eukaryota</taxon>
        <taxon>Metazoa</taxon>
        <taxon>Ecdysozoa</taxon>
        <taxon>Arthropoda</taxon>
        <taxon>Hexapoda</taxon>
        <taxon>Insecta</taxon>
        <taxon>Pterygota</taxon>
        <taxon>Neoptera</taxon>
        <taxon>Polyneoptera</taxon>
        <taxon>Dictyoptera</taxon>
        <taxon>Blattodea</taxon>
        <taxon>Blaberoidea</taxon>
        <taxon>Blaberidae</taxon>
        <taxon>Diplopterinae</taxon>
        <taxon>Diploptera</taxon>
    </lineage>
</organism>
<name>A0AAD8AJ01_DIPPU</name>
<dbReference type="Proteomes" id="UP001233999">
    <property type="component" value="Unassembled WGS sequence"/>
</dbReference>
<evidence type="ECO:0000313" key="1">
    <source>
        <dbReference type="EMBL" id="KAJ9600069.1"/>
    </source>
</evidence>